<proteinExistence type="predicted"/>
<evidence type="ECO:0000313" key="2">
    <source>
        <dbReference type="EMBL" id="RVX23467.1"/>
    </source>
</evidence>
<dbReference type="EMBL" id="QGNW01000001">
    <property type="protein sequence ID" value="RVX23467.1"/>
    <property type="molecule type" value="Genomic_DNA"/>
</dbReference>
<comment type="caution">
    <text evidence="2">The sequence shown here is derived from an EMBL/GenBank/DDBJ whole genome shotgun (WGS) entry which is preliminary data.</text>
</comment>
<protein>
    <submittedName>
        <fullName evidence="2">Uncharacterized protein</fullName>
    </submittedName>
</protein>
<dbReference type="AlphaFoldDB" id="A0A438KQI6"/>
<reference evidence="2 3" key="1">
    <citation type="journal article" date="2018" name="PLoS Genet.">
        <title>Population sequencing reveals clonal diversity and ancestral inbreeding in the grapevine cultivar Chardonnay.</title>
        <authorList>
            <person name="Roach M.J."/>
            <person name="Johnson D.L."/>
            <person name="Bohlmann J."/>
            <person name="van Vuuren H.J."/>
            <person name="Jones S.J."/>
            <person name="Pretorius I.S."/>
            <person name="Schmidt S.A."/>
            <person name="Borneman A.R."/>
        </authorList>
    </citation>
    <scope>NUCLEOTIDE SEQUENCE [LARGE SCALE GENOMIC DNA]</scope>
    <source>
        <strain evidence="3">cv. Chardonnay</strain>
        <tissue evidence="2">Leaf</tissue>
    </source>
</reference>
<feature type="region of interest" description="Disordered" evidence="1">
    <location>
        <begin position="61"/>
        <end position="81"/>
    </location>
</feature>
<evidence type="ECO:0000256" key="1">
    <source>
        <dbReference type="SAM" id="MobiDB-lite"/>
    </source>
</evidence>
<sequence>MFTELTCNIIMRMVAGKRYYGEDVDFEEAKHFHEVMRGFFELAGYRIQESFFLYYGGLTSGLGEEVGEDQNKERGDLPRSY</sequence>
<name>A0A438KQI6_VITVI</name>
<accession>A0A438KQI6</accession>
<gene>
    <name evidence="2" type="ORF">CK203_000882</name>
</gene>
<feature type="compositionally biased region" description="Basic and acidic residues" evidence="1">
    <location>
        <begin position="69"/>
        <end position="81"/>
    </location>
</feature>
<evidence type="ECO:0000313" key="3">
    <source>
        <dbReference type="Proteomes" id="UP000288805"/>
    </source>
</evidence>
<organism evidence="2 3">
    <name type="scientific">Vitis vinifera</name>
    <name type="common">Grape</name>
    <dbReference type="NCBI Taxonomy" id="29760"/>
    <lineage>
        <taxon>Eukaryota</taxon>
        <taxon>Viridiplantae</taxon>
        <taxon>Streptophyta</taxon>
        <taxon>Embryophyta</taxon>
        <taxon>Tracheophyta</taxon>
        <taxon>Spermatophyta</taxon>
        <taxon>Magnoliopsida</taxon>
        <taxon>eudicotyledons</taxon>
        <taxon>Gunneridae</taxon>
        <taxon>Pentapetalae</taxon>
        <taxon>rosids</taxon>
        <taxon>Vitales</taxon>
        <taxon>Vitaceae</taxon>
        <taxon>Viteae</taxon>
        <taxon>Vitis</taxon>
    </lineage>
</organism>
<dbReference type="Proteomes" id="UP000288805">
    <property type="component" value="Unassembled WGS sequence"/>
</dbReference>